<sequence>MIMLSAVPQQDTSSCGISHVGGINESLGGVDPFADENLFRLFGLI</sequence>
<organism evidence="1 2">
    <name type="scientific">Anaerospora hongkongensis</name>
    <dbReference type="NCBI Taxonomy" id="244830"/>
    <lineage>
        <taxon>Bacteria</taxon>
        <taxon>Bacillati</taxon>
        <taxon>Bacillota</taxon>
        <taxon>Negativicutes</taxon>
        <taxon>Selenomonadales</taxon>
        <taxon>Sporomusaceae</taxon>
        <taxon>Anaerospora</taxon>
    </lineage>
</organism>
<accession>A0A4R1QBF2</accession>
<evidence type="ECO:0000313" key="2">
    <source>
        <dbReference type="Proteomes" id="UP000295063"/>
    </source>
</evidence>
<reference evidence="1 2" key="1">
    <citation type="submission" date="2019-03" db="EMBL/GenBank/DDBJ databases">
        <title>Genomic Encyclopedia of Type Strains, Phase IV (KMG-IV): sequencing the most valuable type-strain genomes for metagenomic binning, comparative biology and taxonomic classification.</title>
        <authorList>
            <person name="Goeker M."/>
        </authorList>
    </citation>
    <scope>NUCLEOTIDE SEQUENCE [LARGE SCALE GENOMIC DNA]</scope>
    <source>
        <strain evidence="1 2">DSM 15969</strain>
    </source>
</reference>
<keyword evidence="2" id="KW-1185">Reference proteome</keyword>
<protein>
    <submittedName>
        <fullName evidence="1">Uncharacterized protein</fullName>
    </submittedName>
</protein>
<comment type="caution">
    <text evidence="1">The sequence shown here is derived from an EMBL/GenBank/DDBJ whole genome shotgun (WGS) entry which is preliminary data.</text>
</comment>
<dbReference type="AlphaFoldDB" id="A0A4R1QBF2"/>
<evidence type="ECO:0000313" key="1">
    <source>
        <dbReference type="EMBL" id="TCL40295.1"/>
    </source>
</evidence>
<proteinExistence type="predicted"/>
<dbReference type="Proteomes" id="UP000295063">
    <property type="component" value="Unassembled WGS sequence"/>
</dbReference>
<dbReference type="EMBL" id="SLUI01000001">
    <property type="protein sequence ID" value="TCL40295.1"/>
    <property type="molecule type" value="Genomic_DNA"/>
</dbReference>
<gene>
    <name evidence="1" type="ORF">EV210_101496</name>
</gene>
<dbReference type="RefSeq" id="WP_165898753.1">
    <property type="nucleotide sequence ID" value="NZ_DAIMLW010000144.1"/>
</dbReference>
<name>A0A4R1QBF2_9FIRM</name>